<dbReference type="InterPro" id="IPR036890">
    <property type="entry name" value="HATPase_C_sf"/>
</dbReference>
<keyword evidence="6" id="KW-1133">Transmembrane helix</keyword>
<dbReference type="Proteomes" id="UP001368500">
    <property type="component" value="Unassembled WGS sequence"/>
</dbReference>
<proteinExistence type="predicted"/>
<keyword evidence="6" id="KW-0472">Membrane</keyword>
<feature type="transmembrane region" description="Helical" evidence="6">
    <location>
        <begin position="293"/>
        <end position="313"/>
    </location>
</feature>
<keyword evidence="8" id="KW-0067">ATP-binding</keyword>
<feature type="domain" description="Histidine kinase" evidence="7">
    <location>
        <begin position="684"/>
        <end position="770"/>
    </location>
</feature>
<dbReference type="Gene3D" id="3.30.565.10">
    <property type="entry name" value="Histidine kinase-like ATPase, C-terminal domain"/>
    <property type="match status" value="1"/>
</dbReference>
<protein>
    <recommendedName>
        <fullName evidence="2">histidine kinase</fullName>
        <ecNumber evidence="2">2.7.13.3</ecNumber>
    </recommendedName>
</protein>
<dbReference type="EC" id="2.7.13.3" evidence="2"/>
<dbReference type="SUPFAM" id="SSF55874">
    <property type="entry name" value="ATPase domain of HSP90 chaperone/DNA topoisomerase II/histidine kinase"/>
    <property type="match status" value="1"/>
</dbReference>
<evidence type="ECO:0000256" key="5">
    <source>
        <dbReference type="ARBA" id="ARBA00023012"/>
    </source>
</evidence>
<dbReference type="Pfam" id="PF02518">
    <property type="entry name" value="HATPase_c"/>
    <property type="match status" value="1"/>
</dbReference>
<sequence>MTSSPSLDTLPPQAAAPLPSAPAWIEALIGGDDDGAPAEEQRPQHRGRRLALAALLLAALLSLWLQALAALPMLPVRVDAQGQLALAHDDLESGSATVRSLSRADGARLDATEARWQGSPRWTPDPQARERLQQTQRWLADAAADGRPVTLLLSDGRQVERTFEPRGLGRLGAVPWVMAGLTLLMLASAGSLLIGQARGPARAFSAIAAAQALSLAASAAEWLPGLPGTAWPGSWPLAVRWLPELLVLALVLHLALHFPQRSPRLRERLVLVWGAAAASLALLAWQATASVWWTVQILTSLGWLATAALMAGARQAGVSPLAAPLLRLALLATISHAGLGLLQAVGLSSEALRATLLGGASGGGAGLPLGWSLAWQVLCGLCVALIPLLAGSARNRSELALVLTLAAGAWLGGLGLSGLWAHAAGPITEGPLRPVLIALASLSSGAALTGALWWAALRWLPPLPLGNAPGAERMFDALYRAARTLETHPEDAGGPLSQLLAEVFQPRELLHSPTGALRIRIVGDGTTMIVPVPALVRNAPPGGSLVLRHLNQGRRLFSRDELRLCERIIEQLRRAVTHAHAVEQGRDEERIRIAQDLHDDIGARLLTLMYKAPDPEIEGYIRHTLQDLKTLTRGLAAGQHQLSHAAAEWKADVSQRLHITGCELRWHFSADQDPTLSVVQWSAITRVLRELVNNVIAHAQASQVEVSLQLERGQLMLGVSDDGRGHDPQTWSHGLGLGGVRKRVKVLGGHVQWQERQGGGIRCEVRARLS</sequence>
<feature type="transmembrane region" description="Helical" evidence="6">
    <location>
        <begin position="201"/>
        <end position="220"/>
    </location>
</feature>
<comment type="catalytic activity">
    <reaction evidence="1">
        <text>ATP + protein L-histidine = ADP + protein N-phospho-L-histidine.</text>
        <dbReference type="EC" id="2.7.13.3"/>
    </reaction>
</comment>
<accession>A0ABU9BDZ0</accession>
<feature type="transmembrane region" description="Helical" evidence="6">
    <location>
        <begin position="173"/>
        <end position="194"/>
    </location>
</feature>
<dbReference type="Gene3D" id="1.20.5.1930">
    <property type="match status" value="1"/>
</dbReference>
<organism evidence="8 9">
    <name type="scientific">Pseudaquabacterium rugosum</name>
    <dbReference type="NCBI Taxonomy" id="2984194"/>
    <lineage>
        <taxon>Bacteria</taxon>
        <taxon>Pseudomonadati</taxon>
        <taxon>Pseudomonadota</taxon>
        <taxon>Betaproteobacteria</taxon>
        <taxon>Burkholderiales</taxon>
        <taxon>Sphaerotilaceae</taxon>
        <taxon>Pseudaquabacterium</taxon>
    </lineage>
</organism>
<evidence type="ECO:0000256" key="3">
    <source>
        <dbReference type="ARBA" id="ARBA00022679"/>
    </source>
</evidence>
<dbReference type="PANTHER" id="PTHR24421:SF10">
    <property type="entry name" value="NITRATE_NITRITE SENSOR PROTEIN NARQ"/>
    <property type="match status" value="1"/>
</dbReference>
<keyword evidence="8" id="KW-0547">Nucleotide-binding</keyword>
<keyword evidence="3" id="KW-0808">Transferase</keyword>
<dbReference type="CDD" id="cd16917">
    <property type="entry name" value="HATPase_UhpB-NarQ-NarX-like"/>
    <property type="match status" value="1"/>
</dbReference>
<name>A0ABU9BDZ0_9BURK</name>
<feature type="transmembrane region" description="Helical" evidence="6">
    <location>
        <begin position="240"/>
        <end position="258"/>
    </location>
</feature>
<feature type="transmembrane region" description="Helical" evidence="6">
    <location>
        <begin position="435"/>
        <end position="457"/>
    </location>
</feature>
<feature type="transmembrane region" description="Helical" evidence="6">
    <location>
        <begin position="325"/>
        <end position="349"/>
    </location>
</feature>
<keyword evidence="4" id="KW-0418">Kinase</keyword>
<reference evidence="8 9" key="1">
    <citation type="submission" date="2024-04" db="EMBL/GenBank/DDBJ databases">
        <title>Novel species of the genus Ideonella isolated from streams.</title>
        <authorList>
            <person name="Lu H."/>
        </authorList>
    </citation>
    <scope>NUCLEOTIDE SEQUENCE [LARGE SCALE GENOMIC DNA]</scope>
    <source>
        <strain evidence="8 9">BYS139W</strain>
    </source>
</reference>
<evidence type="ECO:0000256" key="2">
    <source>
        <dbReference type="ARBA" id="ARBA00012438"/>
    </source>
</evidence>
<keyword evidence="5" id="KW-0902">Two-component regulatory system</keyword>
<dbReference type="PANTHER" id="PTHR24421">
    <property type="entry name" value="NITRATE/NITRITE SENSOR PROTEIN NARX-RELATED"/>
    <property type="match status" value="1"/>
</dbReference>
<evidence type="ECO:0000313" key="9">
    <source>
        <dbReference type="Proteomes" id="UP001368500"/>
    </source>
</evidence>
<gene>
    <name evidence="8" type="ORF">AACH11_14540</name>
</gene>
<feature type="transmembrane region" description="Helical" evidence="6">
    <location>
        <begin position="270"/>
        <end position="287"/>
    </location>
</feature>
<keyword evidence="6" id="KW-0812">Transmembrane</keyword>
<comment type="caution">
    <text evidence="8">The sequence shown here is derived from an EMBL/GenBank/DDBJ whole genome shotgun (WGS) entry which is preliminary data.</text>
</comment>
<dbReference type="InterPro" id="IPR050482">
    <property type="entry name" value="Sensor_HK_TwoCompSys"/>
</dbReference>
<feature type="transmembrane region" description="Helical" evidence="6">
    <location>
        <begin position="50"/>
        <end position="71"/>
    </location>
</feature>
<keyword evidence="9" id="KW-1185">Reference proteome</keyword>
<evidence type="ECO:0000256" key="4">
    <source>
        <dbReference type="ARBA" id="ARBA00022777"/>
    </source>
</evidence>
<dbReference type="RefSeq" id="WP_341374965.1">
    <property type="nucleotide sequence ID" value="NZ_JBBUTF010000013.1"/>
</dbReference>
<dbReference type="PROSITE" id="PS50109">
    <property type="entry name" value="HIS_KIN"/>
    <property type="match status" value="1"/>
</dbReference>
<evidence type="ECO:0000259" key="7">
    <source>
        <dbReference type="PROSITE" id="PS50109"/>
    </source>
</evidence>
<dbReference type="InterPro" id="IPR005467">
    <property type="entry name" value="His_kinase_dom"/>
</dbReference>
<dbReference type="InterPro" id="IPR003594">
    <property type="entry name" value="HATPase_dom"/>
</dbReference>
<feature type="transmembrane region" description="Helical" evidence="6">
    <location>
        <begin position="369"/>
        <end position="389"/>
    </location>
</feature>
<evidence type="ECO:0000256" key="1">
    <source>
        <dbReference type="ARBA" id="ARBA00000085"/>
    </source>
</evidence>
<evidence type="ECO:0000313" key="8">
    <source>
        <dbReference type="EMBL" id="MEK8027182.1"/>
    </source>
</evidence>
<dbReference type="EMBL" id="JBBUTF010000013">
    <property type="protein sequence ID" value="MEK8027182.1"/>
    <property type="molecule type" value="Genomic_DNA"/>
</dbReference>
<evidence type="ECO:0000256" key="6">
    <source>
        <dbReference type="SAM" id="Phobius"/>
    </source>
</evidence>
<feature type="transmembrane region" description="Helical" evidence="6">
    <location>
        <begin position="401"/>
        <end position="423"/>
    </location>
</feature>
<dbReference type="GO" id="GO:0005524">
    <property type="term" value="F:ATP binding"/>
    <property type="evidence" value="ECO:0007669"/>
    <property type="project" value="UniProtKB-KW"/>
</dbReference>